<accession>W9XYH7</accession>
<dbReference type="AlphaFoldDB" id="W9XYH7"/>
<feature type="compositionally biased region" description="Basic and acidic residues" evidence="5">
    <location>
        <begin position="422"/>
        <end position="442"/>
    </location>
</feature>
<protein>
    <recommendedName>
        <fullName evidence="6">MYND-type domain-containing protein</fullName>
    </recommendedName>
</protein>
<dbReference type="STRING" id="1182543.W9XYH7"/>
<evidence type="ECO:0000256" key="4">
    <source>
        <dbReference type="PROSITE-ProRule" id="PRU00134"/>
    </source>
</evidence>
<evidence type="ECO:0000256" key="1">
    <source>
        <dbReference type="ARBA" id="ARBA00022723"/>
    </source>
</evidence>
<dbReference type="GO" id="GO:0008270">
    <property type="term" value="F:zinc ion binding"/>
    <property type="evidence" value="ECO:0007669"/>
    <property type="project" value="UniProtKB-KW"/>
</dbReference>
<evidence type="ECO:0000259" key="6">
    <source>
        <dbReference type="PROSITE" id="PS50865"/>
    </source>
</evidence>
<dbReference type="RefSeq" id="XP_007740831.1">
    <property type="nucleotide sequence ID" value="XM_007742641.1"/>
</dbReference>
<dbReference type="OrthoDB" id="5952526at2759"/>
<dbReference type="Pfam" id="PF01753">
    <property type="entry name" value="zf-MYND"/>
    <property type="match status" value="1"/>
</dbReference>
<feature type="region of interest" description="Disordered" evidence="5">
    <location>
        <begin position="422"/>
        <end position="455"/>
    </location>
</feature>
<sequence length="455" mass="52779">MVLIRHPSCLLPLTGSASEFKGPRGPLKHRCSLCLEPKPKLSRCAGCQVVRYCSREHQVQHRQEHKSVCNKIKKCRTKLNKEEHDVRNAEPDYITPHNAFETHVGYFWGLLNTRNYMRARFDLADTVRRLGTLDGVIEGLDHMRDMLRLSRADNMGVRDLIPPMMLRLDQDQECYDFIKWHATDGERGDYDWGHMDLAFLNVKDANLLEEVGYLDQLGHVQHTSAVMLLKLKLLIDIVNIKLARKVSATRLPPQLWKHVEFHVVRSPISRQWVGEPYHILTYLQHKFRLHVKLLARSIQICNKHFVYVLLNADEHFGSNPTYWSPGSLEEIELLLQYSYAAWWEHEGALELLQSAKSIAGKDSEDEIEDMMSGKTFRNNPGSDRTREELLDDVSRNRLWAYLDDAVDDAQCLSENHPSEVRRLERKATWEAAKEEEGEYSKDDGDDDDDYESESD</sequence>
<dbReference type="Gene3D" id="6.10.140.2220">
    <property type="match status" value="1"/>
</dbReference>
<dbReference type="eggNOG" id="ENOG502RYG3">
    <property type="taxonomic scope" value="Eukaryota"/>
</dbReference>
<dbReference type="Proteomes" id="UP000019471">
    <property type="component" value="Unassembled WGS sequence"/>
</dbReference>
<dbReference type="HOGENOM" id="CLU_041470_2_1_1"/>
<keyword evidence="2 4" id="KW-0863">Zinc-finger</keyword>
<keyword evidence="3" id="KW-0862">Zinc</keyword>
<evidence type="ECO:0000256" key="3">
    <source>
        <dbReference type="ARBA" id="ARBA00022833"/>
    </source>
</evidence>
<comment type="caution">
    <text evidence="7">The sequence shown here is derived from an EMBL/GenBank/DDBJ whole genome shotgun (WGS) entry which is preliminary data.</text>
</comment>
<keyword evidence="1" id="KW-0479">Metal-binding</keyword>
<evidence type="ECO:0000256" key="2">
    <source>
        <dbReference type="ARBA" id="ARBA00022771"/>
    </source>
</evidence>
<evidence type="ECO:0000313" key="7">
    <source>
        <dbReference type="EMBL" id="EXJ75329.1"/>
    </source>
</evidence>
<evidence type="ECO:0000313" key="8">
    <source>
        <dbReference type="Proteomes" id="UP000019471"/>
    </source>
</evidence>
<evidence type="ECO:0000256" key="5">
    <source>
        <dbReference type="SAM" id="MobiDB-lite"/>
    </source>
</evidence>
<dbReference type="SUPFAM" id="SSF144232">
    <property type="entry name" value="HIT/MYND zinc finger-like"/>
    <property type="match status" value="1"/>
</dbReference>
<dbReference type="EMBL" id="AMGX01000002">
    <property type="protein sequence ID" value="EXJ75329.1"/>
    <property type="molecule type" value="Genomic_DNA"/>
</dbReference>
<dbReference type="InterPro" id="IPR002893">
    <property type="entry name" value="Znf_MYND"/>
</dbReference>
<keyword evidence="8" id="KW-1185">Reference proteome</keyword>
<reference evidence="7 8" key="1">
    <citation type="submission" date="2013-03" db="EMBL/GenBank/DDBJ databases">
        <title>The Genome Sequence of Cladophialophora psammophila CBS 110553.</title>
        <authorList>
            <consortium name="The Broad Institute Genomics Platform"/>
            <person name="Cuomo C."/>
            <person name="de Hoog S."/>
            <person name="Gorbushina A."/>
            <person name="Walker B."/>
            <person name="Young S.K."/>
            <person name="Zeng Q."/>
            <person name="Gargeya S."/>
            <person name="Fitzgerald M."/>
            <person name="Haas B."/>
            <person name="Abouelleil A."/>
            <person name="Allen A.W."/>
            <person name="Alvarado L."/>
            <person name="Arachchi H.M."/>
            <person name="Berlin A.M."/>
            <person name="Chapman S.B."/>
            <person name="Gainer-Dewar J."/>
            <person name="Goldberg J."/>
            <person name="Griggs A."/>
            <person name="Gujja S."/>
            <person name="Hansen M."/>
            <person name="Howarth C."/>
            <person name="Imamovic A."/>
            <person name="Ireland A."/>
            <person name="Larimer J."/>
            <person name="McCowan C."/>
            <person name="Murphy C."/>
            <person name="Pearson M."/>
            <person name="Poon T.W."/>
            <person name="Priest M."/>
            <person name="Roberts A."/>
            <person name="Saif S."/>
            <person name="Shea T."/>
            <person name="Sisk P."/>
            <person name="Sykes S."/>
            <person name="Wortman J."/>
            <person name="Nusbaum C."/>
            <person name="Birren B."/>
        </authorList>
    </citation>
    <scope>NUCLEOTIDE SEQUENCE [LARGE SCALE GENOMIC DNA]</scope>
    <source>
        <strain evidence="7 8">CBS 110553</strain>
    </source>
</reference>
<gene>
    <name evidence="7" type="ORF">A1O5_02025</name>
</gene>
<name>W9XYH7_9EURO</name>
<organism evidence="7 8">
    <name type="scientific">Cladophialophora psammophila CBS 110553</name>
    <dbReference type="NCBI Taxonomy" id="1182543"/>
    <lineage>
        <taxon>Eukaryota</taxon>
        <taxon>Fungi</taxon>
        <taxon>Dikarya</taxon>
        <taxon>Ascomycota</taxon>
        <taxon>Pezizomycotina</taxon>
        <taxon>Eurotiomycetes</taxon>
        <taxon>Chaetothyriomycetidae</taxon>
        <taxon>Chaetothyriales</taxon>
        <taxon>Herpotrichiellaceae</taxon>
        <taxon>Cladophialophora</taxon>
    </lineage>
</organism>
<feature type="compositionally biased region" description="Acidic residues" evidence="5">
    <location>
        <begin position="443"/>
        <end position="455"/>
    </location>
</feature>
<feature type="domain" description="MYND-type" evidence="6">
    <location>
        <begin position="31"/>
        <end position="69"/>
    </location>
</feature>
<proteinExistence type="predicted"/>
<dbReference type="GeneID" id="19186758"/>
<dbReference type="PROSITE" id="PS50865">
    <property type="entry name" value="ZF_MYND_2"/>
    <property type="match status" value="1"/>
</dbReference>